<dbReference type="GO" id="GO:0003677">
    <property type="term" value="F:DNA binding"/>
    <property type="evidence" value="ECO:0007669"/>
    <property type="project" value="UniProtKB-KW"/>
</dbReference>
<dbReference type="PROSITE" id="PS50949">
    <property type="entry name" value="HTH_GNTR"/>
    <property type="match status" value="1"/>
</dbReference>
<organism evidence="5 6">
    <name type="scientific">Jiangella asiatica</name>
    <dbReference type="NCBI Taxonomy" id="2530372"/>
    <lineage>
        <taxon>Bacteria</taxon>
        <taxon>Bacillati</taxon>
        <taxon>Actinomycetota</taxon>
        <taxon>Actinomycetes</taxon>
        <taxon>Jiangellales</taxon>
        <taxon>Jiangellaceae</taxon>
        <taxon>Jiangella</taxon>
    </lineage>
</organism>
<accession>A0A4R5CQM6</accession>
<evidence type="ECO:0000256" key="2">
    <source>
        <dbReference type="ARBA" id="ARBA00023125"/>
    </source>
</evidence>
<name>A0A4R5CQM6_9ACTN</name>
<dbReference type="Proteomes" id="UP000294739">
    <property type="component" value="Unassembled WGS sequence"/>
</dbReference>
<dbReference type="InterPro" id="IPR036388">
    <property type="entry name" value="WH-like_DNA-bd_sf"/>
</dbReference>
<dbReference type="Pfam" id="PF00392">
    <property type="entry name" value="GntR"/>
    <property type="match status" value="1"/>
</dbReference>
<dbReference type="PANTHER" id="PTHR43537:SF45">
    <property type="entry name" value="GNTR FAMILY REGULATORY PROTEIN"/>
    <property type="match status" value="1"/>
</dbReference>
<dbReference type="InterPro" id="IPR008920">
    <property type="entry name" value="TF_FadR/GntR_C"/>
</dbReference>
<gene>
    <name evidence="5" type="ORF">E1269_22885</name>
</gene>
<keyword evidence="6" id="KW-1185">Reference proteome</keyword>
<dbReference type="InterPro" id="IPR036390">
    <property type="entry name" value="WH_DNA-bd_sf"/>
</dbReference>
<dbReference type="GO" id="GO:0003700">
    <property type="term" value="F:DNA-binding transcription factor activity"/>
    <property type="evidence" value="ECO:0007669"/>
    <property type="project" value="InterPro"/>
</dbReference>
<dbReference type="Gene3D" id="1.20.120.530">
    <property type="entry name" value="GntR ligand-binding domain-like"/>
    <property type="match status" value="1"/>
</dbReference>
<evidence type="ECO:0000256" key="1">
    <source>
        <dbReference type="ARBA" id="ARBA00023015"/>
    </source>
</evidence>
<dbReference type="Gene3D" id="1.10.10.10">
    <property type="entry name" value="Winged helix-like DNA-binding domain superfamily/Winged helix DNA-binding domain"/>
    <property type="match status" value="1"/>
</dbReference>
<dbReference type="RefSeq" id="WP_131898892.1">
    <property type="nucleotide sequence ID" value="NZ_SMKZ01000040.1"/>
</dbReference>
<dbReference type="InterPro" id="IPR011711">
    <property type="entry name" value="GntR_C"/>
</dbReference>
<dbReference type="InParanoid" id="A0A4R5CQM6"/>
<sequence>MTTGAVTAGIAGLAPLNRMQRAGRTAPHVRDLLEEAILQGVLMPGAHLNADALAKQLGISHIPVREALRALGVDGWIEFRPHQGAFVRGRSEQELADLFESRMFLESQAAALAAERRTGEQLAILDDVLARQRRSTDPVELARINAEFHSALADCSQNKLIAGFVRTLSMRARFYFSTVPSGRRTITRQQHEALVDAVRRRDSAAAGQLARDHVAATRRGVRSELLTPSP</sequence>
<keyword evidence="1" id="KW-0805">Transcription regulation</keyword>
<comment type="caution">
    <text evidence="5">The sequence shown here is derived from an EMBL/GenBank/DDBJ whole genome shotgun (WGS) entry which is preliminary data.</text>
</comment>
<evidence type="ECO:0000313" key="5">
    <source>
        <dbReference type="EMBL" id="TDE01630.1"/>
    </source>
</evidence>
<dbReference type="InterPro" id="IPR000524">
    <property type="entry name" value="Tscrpt_reg_HTH_GntR"/>
</dbReference>
<evidence type="ECO:0000259" key="4">
    <source>
        <dbReference type="PROSITE" id="PS50949"/>
    </source>
</evidence>
<keyword evidence="3" id="KW-0804">Transcription</keyword>
<keyword evidence="2" id="KW-0238">DNA-binding</keyword>
<evidence type="ECO:0000256" key="3">
    <source>
        <dbReference type="ARBA" id="ARBA00023163"/>
    </source>
</evidence>
<evidence type="ECO:0000313" key="6">
    <source>
        <dbReference type="Proteomes" id="UP000294739"/>
    </source>
</evidence>
<dbReference type="PANTHER" id="PTHR43537">
    <property type="entry name" value="TRANSCRIPTIONAL REGULATOR, GNTR FAMILY"/>
    <property type="match status" value="1"/>
</dbReference>
<dbReference type="SMART" id="SM00895">
    <property type="entry name" value="FCD"/>
    <property type="match status" value="1"/>
</dbReference>
<protein>
    <submittedName>
        <fullName evidence="5">GntR family transcriptional regulator</fullName>
    </submittedName>
</protein>
<dbReference type="AlphaFoldDB" id="A0A4R5CQM6"/>
<dbReference type="SUPFAM" id="SSF48008">
    <property type="entry name" value="GntR ligand-binding domain-like"/>
    <property type="match status" value="1"/>
</dbReference>
<feature type="domain" description="HTH gntR-type" evidence="4">
    <location>
        <begin position="23"/>
        <end position="90"/>
    </location>
</feature>
<dbReference type="SMART" id="SM00345">
    <property type="entry name" value="HTH_GNTR"/>
    <property type="match status" value="1"/>
</dbReference>
<dbReference type="EMBL" id="SMKZ01000040">
    <property type="protein sequence ID" value="TDE01630.1"/>
    <property type="molecule type" value="Genomic_DNA"/>
</dbReference>
<proteinExistence type="predicted"/>
<dbReference type="OrthoDB" id="8680240at2"/>
<dbReference type="SUPFAM" id="SSF46785">
    <property type="entry name" value="Winged helix' DNA-binding domain"/>
    <property type="match status" value="1"/>
</dbReference>
<dbReference type="Pfam" id="PF07729">
    <property type="entry name" value="FCD"/>
    <property type="match status" value="1"/>
</dbReference>
<reference evidence="5 6" key="1">
    <citation type="submission" date="2019-03" db="EMBL/GenBank/DDBJ databases">
        <title>Draft genome sequences of novel Actinobacteria.</title>
        <authorList>
            <person name="Sahin N."/>
            <person name="Ay H."/>
            <person name="Saygin H."/>
        </authorList>
    </citation>
    <scope>NUCLEOTIDE SEQUENCE [LARGE SCALE GENOMIC DNA]</scope>
    <source>
        <strain evidence="5 6">5K138</strain>
    </source>
</reference>